<protein>
    <submittedName>
        <fullName evidence="3">Uncharacterized protein</fullName>
    </submittedName>
</protein>
<dbReference type="EMBL" id="NRSZ01000800">
    <property type="protein sequence ID" value="PNY25139.1"/>
    <property type="molecule type" value="Genomic_DNA"/>
</dbReference>
<dbReference type="OrthoDB" id="3596604at2759"/>
<proteinExistence type="predicted"/>
<comment type="caution">
    <text evidence="3">The sequence shown here is derived from an EMBL/GenBank/DDBJ whole genome shotgun (WGS) entry which is preliminary data.</text>
</comment>
<feature type="transmembrane region" description="Helical" evidence="2">
    <location>
        <begin position="152"/>
        <end position="175"/>
    </location>
</feature>
<feature type="transmembrane region" description="Helical" evidence="2">
    <location>
        <begin position="83"/>
        <end position="102"/>
    </location>
</feature>
<reference evidence="3 4" key="1">
    <citation type="submission" date="2017-08" db="EMBL/GenBank/DDBJ databases">
        <title>Harnessing the power of phylogenomics to disentangle the directionality and signatures of interkingdom host jumping in the parasitic fungal genus Tolypocladium.</title>
        <authorList>
            <person name="Quandt C.A."/>
            <person name="Patterson W."/>
            <person name="Spatafora J.W."/>
        </authorList>
    </citation>
    <scope>NUCLEOTIDE SEQUENCE [LARGE SCALE GENOMIC DNA]</scope>
    <source>
        <strain evidence="3 4">CBS 113982</strain>
    </source>
</reference>
<feature type="transmembrane region" description="Helical" evidence="2">
    <location>
        <begin position="426"/>
        <end position="449"/>
    </location>
</feature>
<dbReference type="AlphaFoldDB" id="A0A2K3QCA6"/>
<gene>
    <name evidence="3" type="ORF">TCAP_04920</name>
</gene>
<feature type="transmembrane region" description="Helical" evidence="2">
    <location>
        <begin position="469"/>
        <end position="492"/>
    </location>
</feature>
<keyword evidence="2" id="KW-0472">Membrane</keyword>
<name>A0A2K3QCA6_9HYPO</name>
<evidence type="ECO:0000313" key="4">
    <source>
        <dbReference type="Proteomes" id="UP000236621"/>
    </source>
</evidence>
<sequence length="554" mass="60174">MDHDSVKASSTEADMAEKPTHRPASRSGSYMYERFNRGRQLRKLCLTSLVRWLVTAALAASIYCVLWSYSCREAMAGSKKKEFNALIIGLSLGLGLNIASALKANVGELRWWLLSLRESSPREADLVLQSYNLSRLVALGWVSRRVPVRMFVLLWLLLNVASQISLATLGLTYSINPSDKVTVTRPGIVSAPDLSTIQTYKVLSSKPSRALSALRYTANNHGLVALSYGFGTLGQMPTPGMLYNQDTNLAYCSDTDCRYVFFESTTSNASYQSTVATDRYVSASAKCESWRVLGGGDGSKENITIDDADKTIFGPLPVNNGPDQTLFLNDPDEPSGDAWSVVRAFEASTTDPWFYKCNVTVGPVVNAITKEHHLGVNITRMAPAAIALQGYGAATTDVSNSTKEYQFQSYPGEAFYGQPMVGNTTLMAVMMARFAVGMIAVTALSNSNIDMPGMVPLKAIMLEIGHWNYVYLILGLTVGLQLFLAVASVLVANRVQVRGYSHLAMATLLRPALQDVGCRAASASGTQVAAMMGPRARLSYAPERGGGYHVRLNP</sequence>
<evidence type="ECO:0000256" key="2">
    <source>
        <dbReference type="SAM" id="Phobius"/>
    </source>
</evidence>
<feature type="transmembrane region" description="Helical" evidence="2">
    <location>
        <begin position="49"/>
        <end position="71"/>
    </location>
</feature>
<keyword evidence="4" id="KW-1185">Reference proteome</keyword>
<accession>A0A2K3QCA6</accession>
<feature type="region of interest" description="Disordered" evidence="1">
    <location>
        <begin position="1"/>
        <end position="27"/>
    </location>
</feature>
<organism evidence="3 4">
    <name type="scientific">Tolypocladium capitatum</name>
    <dbReference type="NCBI Taxonomy" id="45235"/>
    <lineage>
        <taxon>Eukaryota</taxon>
        <taxon>Fungi</taxon>
        <taxon>Dikarya</taxon>
        <taxon>Ascomycota</taxon>
        <taxon>Pezizomycotina</taxon>
        <taxon>Sordariomycetes</taxon>
        <taxon>Hypocreomycetidae</taxon>
        <taxon>Hypocreales</taxon>
        <taxon>Ophiocordycipitaceae</taxon>
        <taxon>Tolypocladium</taxon>
    </lineage>
</organism>
<keyword evidence="2" id="KW-0812">Transmembrane</keyword>
<evidence type="ECO:0000313" key="3">
    <source>
        <dbReference type="EMBL" id="PNY25139.1"/>
    </source>
</evidence>
<keyword evidence="2" id="KW-1133">Transmembrane helix</keyword>
<dbReference type="Proteomes" id="UP000236621">
    <property type="component" value="Unassembled WGS sequence"/>
</dbReference>
<evidence type="ECO:0000256" key="1">
    <source>
        <dbReference type="SAM" id="MobiDB-lite"/>
    </source>
</evidence>